<accession>A0A0M2UP61</accession>
<evidence type="ECO:0000256" key="9">
    <source>
        <dbReference type="ARBA" id="ARBA00022909"/>
    </source>
</evidence>
<evidence type="ECO:0000256" key="8">
    <source>
        <dbReference type="ARBA" id="ARBA00022840"/>
    </source>
</evidence>
<dbReference type="Gene3D" id="3.30.70.560">
    <property type="entry name" value="7,8-Dihydro-6-hydroxymethylpterin-pyrophosphokinase HPPK"/>
    <property type="match status" value="1"/>
</dbReference>
<dbReference type="PROSITE" id="PS00794">
    <property type="entry name" value="HPPK"/>
    <property type="match status" value="1"/>
</dbReference>
<dbReference type="GO" id="GO:0046654">
    <property type="term" value="P:tetrahydrofolate biosynthetic process"/>
    <property type="evidence" value="ECO:0007669"/>
    <property type="project" value="UniProtKB-UniPathway"/>
</dbReference>
<evidence type="ECO:0000256" key="1">
    <source>
        <dbReference type="ARBA" id="ARBA00005051"/>
    </source>
</evidence>
<dbReference type="AlphaFoldDB" id="A0A0M2UP61"/>
<evidence type="ECO:0000259" key="13">
    <source>
        <dbReference type="PROSITE" id="PS00794"/>
    </source>
</evidence>
<name>A0A0M2UP61_9BACT</name>
<dbReference type="UniPathway" id="UPA00077">
    <property type="reaction ID" value="UER00155"/>
</dbReference>
<keyword evidence="7" id="KW-0418">Kinase</keyword>
<dbReference type="CDD" id="cd00483">
    <property type="entry name" value="HPPK"/>
    <property type="match status" value="1"/>
</dbReference>
<dbReference type="NCBIfam" id="TIGR01498">
    <property type="entry name" value="folK"/>
    <property type="match status" value="1"/>
</dbReference>
<dbReference type="SUPFAM" id="SSF55083">
    <property type="entry name" value="6-hydroxymethyl-7,8-dihydropterin pyrophosphokinase, HPPK"/>
    <property type="match status" value="1"/>
</dbReference>
<keyword evidence="9" id="KW-0289">Folate biosynthesis</keyword>
<protein>
    <recommendedName>
        <fullName evidence="4">2-amino-4-hydroxy-6-hydroxymethyldihydropteridine pyrophosphokinase</fullName>
        <ecNumber evidence="3">2.7.6.3</ecNumber>
    </recommendedName>
    <alternativeName>
        <fullName evidence="11">6-hydroxymethyl-7,8-dihydropterin pyrophosphokinase</fullName>
    </alternativeName>
    <alternativeName>
        <fullName evidence="12">7,8-dihydro-6-hydroxymethylpterin-pyrophosphokinase</fullName>
    </alternativeName>
</protein>
<keyword evidence="6" id="KW-0547">Nucleotide-binding</keyword>
<gene>
    <name evidence="14" type="primary">folK</name>
    <name evidence="14" type="ORF">BROFUL_03374</name>
</gene>
<dbReference type="GO" id="GO:0046656">
    <property type="term" value="P:folic acid biosynthetic process"/>
    <property type="evidence" value="ECO:0007669"/>
    <property type="project" value="UniProtKB-KW"/>
</dbReference>
<dbReference type="EC" id="2.7.6.3" evidence="3"/>
<evidence type="ECO:0000256" key="11">
    <source>
        <dbReference type="ARBA" id="ARBA00029766"/>
    </source>
</evidence>
<sequence>MYARSAEAAHVLRISVQHKSSQRILKFVSKNRLKTLMIPVYVGLGSNMGNREGNLRTACKHIRATQGIQPVSCSLFYETAPVGGPRQPMFLNAVLGINTLLSPHQLLERFQHIEALMGRIRTVKWGPRTIDIDILLYGDEIIDDDRLTIPHPLMHTRLFVLEPLVEIAPNAVHPRLQKTMYQLYQELQTSLSVIT</sequence>
<organism evidence="14 15">
    <name type="scientific">Candidatus Brocadia fulgida</name>
    <dbReference type="NCBI Taxonomy" id="380242"/>
    <lineage>
        <taxon>Bacteria</taxon>
        <taxon>Pseudomonadati</taxon>
        <taxon>Planctomycetota</taxon>
        <taxon>Candidatus Brocadiia</taxon>
        <taxon>Candidatus Brocadiales</taxon>
        <taxon>Candidatus Brocadiaceae</taxon>
        <taxon>Candidatus Brocadia</taxon>
    </lineage>
</organism>
<evidence type="ECO:0000256" key="4">
    <source>
        <dbReference type="ARBA" id="ARBA00016218"/>
    </source>
</evidence>
<evidence type="ECO:0000256" key="10">
    <source>
        <dbReference type="ARBA" id="ARBA00029409"/>
    </source>
</evidence>
<keyword evidence="15" id="KW-1185">Reference proteome</keyword>
<evidence type="ECO:0000256" key="12">
    <source>
        <dbReference type="ARBA" id="ARBA00033413"/>
    </source>
</evidence>
<evidence type="ECO:0000313" key="14">
    <source>
        <dbReference type="EMBL" id="KKO17923.1"/>
    </source>
</evidence>
<dbReference type="PATRIC" id="fig|380242.3.peg.4150"/>
<evidence type="ECO:0000256" key="7">
    <source>
        <dbReference type="ARBA" id="ARBA00022777"/>
    </source>
</evidence>
<dbReference type="InterPro" id="IPR035907">
    <property type="entry name" value="Hppk_sf"/>
</dbReference>
<dbReference type="Proteomes" id="UP000034954">
    <property type="component" value="Unassembled WGS sequence"/>
</dbReference>
<evidence type="ECO:0000256" key="5">
    <source>
        <dbReference type="ARBA" id="ARBA00022679"/>
    </source>
</evidence>
<dbReference type="GO" id="GO:0005524">
    <property type="term" value="F:ATP binding"/>
    <property type="evidence" value="ECO:0007669"/>
    <property type="project" value="UniProtKB-KW"/>
</dbReference>
<evidence type="ECO:0000313" key="15">
    <source>
        <dbReference type="Proteomes" id="UP000034954"/>
    </source>
</evidence>
<proteinExistence type="inferred from homology"/>
<reference evidence="14 15" key="1">
    <citation type="journal article" date="2013" name="BMC Microbiol.">
        <title>Identification of the type II cytochrome c maturation pathway in anammox bacteria by comparative genomics.</title>
        <authorList>
            <person name="Ferousi C."/>
            <person name="Speth D.R."/>
            <person name="Reimann J."/>
            <person name="Op den Camp H.J."/>
            <person name="Allen J.W."/>
            <person name="Keltjens J.T."/>
            <person name="Jetten M.S."/>
        </authorList>
    </citation>
    <scope>NUCLEOTIDE SEQUENCE [LARGE SCALE GENOMIC DNA]</scope>
    <source>
        <strain evidence="14">RU1</strain>
    </source>
</reference>
<dbReference type="PANTHER" id="PTHR43071:SF1">
    <property type="entry name" value="2-AMINO-4-HYDROXY-6-HYDROXYMETHYLDIHYDROPTERIDINE PYROPHOSPHOKINASE"/>
    <property type="match status" value="1"/>
</dbReference>
<comment type="pathway">
    <text evidence="1">Cofactor biosynthesis; tetrahydrofolate biosynthesis; 2-amino-4-hydroxy-6-hydroxymethyl-7,8-dihydropteridine diphosphate from 7,8-dihydroneopterin triphosphate: step 4/4.</text>
</comment>
<dbReference type="PANTHER" id="PTHR43071">
    <property type="entry name" value="2-AMINO-4-HYDROXY-6-HYDROXYMETHYLDIHYDROPTERIDINE PYROPHOSPHOKINASE"/>
    <property type="match status" value="1"/>
</dbReference>
<dbReference type="InterPro" id="IPR000550">
    <property type="entry name" value="Hppk"/>
</dbReference>
<evidence type="ECO:0000256" key="6">
    <source>
        <dbReference type="ARBA" id="ARBA00022741"/>
    </source>
</evidence>
<dbReference type="EMBL" id="LAQJ01000310">
    <property type="protein sequence ID" value="KKO17923.1"/>
    <property type="molecule type" value="Genomic_DNA"/>
</dbReference>
<comment type="function">
    <text evidence="10">Catalyzes the transfer of pyrophosphate from adenosine triphosphate (ATP) to 6-hydroxymethyl-7,8-dihydropterin, an enzymatic step in folate biosynthesis pathway.</text>
</comment>
<dbReference type="GO" id="GO:0016301">
    <property type="term" value="F:kinase activity"/>
    <property type="evidence" value="ECO:0007669"/>
    <property type="project" value="UniProtKB-KW"/>
</dbReference>
<dbReference type="GO" id="GO:0003848">
    <property type="term" value="F:2-amino-4-hydroxy-6-hydroxymethyldihydropteridine diphosphokinase activity"/>
    <property type="evidence" value="ECO:0007669"/>
    <property type="project" value="UniProtKB-EC"/>
</dbReference>
<dbReference type="Pfam" id="PF01288">
    <property type="entry name" value="HPPK"/>
    <property type="match status" value="1"/>
</dbReference>
<feature type="domain" description="7,8-dihydro-6-hydroxymethylpterin-pyrophosphokinase" evidence="13">
    <location>
        <begin position="124"/>
        <end position="135"/>
    </location>
</feature>
<evidence type="ECO:0000256" key="2">
    <source>
        <dbReference type="ARBA" id="ARBA00005810"/>
    </source>
</evidence>
<keyword evidence="8" id="KW-0067">ATP-binding</keyword>
<comment type="caution">
    <text evidence="14">The sequence shown here is derived from an EMBL/GenBank/DDBJ whole genome shotgun (WGS) entry which is preliminary data.</text>
</comment>
<comment type="similarity">
    <text evidence="2">Belongs to the HPPK family.</text>
</comment>
<keyword evidence="5 14" id="KW-0808">Transferase</keyword>
<evidence type="ECO:0000256" key="3">
    <source>
        <dbReference type="ARBA" id="ARBA00013253"/>
    </source>
</evidence>